<dbReference type="Pfam" id="PF13545">
    <property type="entry name" value="HTH_Crp_2"/>
    <property type="match status" value="1"/>
</dbReference>
<protein>
    <submittedName>
        <fullName evidence="6">CRP-like cAMP-binding protein</fullName>
    </submittedName>
</protein>
<dbReference type="SMART" id="SM00100">
    <property type="entry name" value="cNMP"/>
    <property type="match status" value="1"/>
</dbReference>
<dbReference type="PANTHER" id="PTHR24567">
    <property type="entry name" value="CRP FAMILY TRANSCRIPTIONAL REGULATORY PROTEIN"/>
    <property type="match status" value="1"/>
</dbReference>
<feature type="domain" description="HTH crp-type" evidence="5">
    <location>
        <begin position="148"/>
        <end position="214"/>
    </location>
</feature>
<dbReference type="InterPro" id="IPR000595">
    <property type="entry name" value="cNMP-bd_dom"/>
</dbReference>
<evidence type="ECO:0000256" key="2">
    <source>
        <dbReference type="ARBA" id="ARBA00023125"/>
    </source>
</evidence>
<feature type="domain" description="Cyclic nucleotide-binding" evidence="4">
    <location>
        <begin position="14"/>
        <end position="134"/>
    </location>
</feature>
<keyword evidence="7" id="KW-1185">Reference proteome</keyword>
<comment type="caution">
    <text evidence="6">The sequence shown here is derived from an EMBL/GenBank/DDBJ whole genome shotgun (WGS) entry which is preliminary data.</text>
</comment>
<dbReference type="Gene3D" id="1.10.10.10">
    <property type="entry name" value="Winged helix-like DNA-binding domain superfamily/Winged helix DNA-binding domain"/>
    <property type="match status" value="1"/>
</dbReference>
<keyword evidence="1" id="KW-0805">Transcription regulation</keyword>
<accession>A0ABT2EKJ0</accession>
<dbReference type="InterPro" id="IPR050397">
    <property type="entry name" value="Env_Response_Regulators"/>
</dbReference>
<dbReference type="PROSITE" id="PS00888">
    <property type="entry name" value="CNMP_BINDING_1"/>
    <property type="match status" value="1"/>
</dbReference>
<dbReference type="RefSeq" id="WP_259094340.1">
    <property type="nucleotide sequence ID" value="NZ_CP130454.1"/>
</dbReference>
<dbReference type="InterPro" id="IPR018488">
    <property type="entry name" value="cNMP-bd_CS"/>
</dbReference>
<dbReference type="Proteomes" id="UP001204798">
    <property type="component" value="Unassembled WGS sequence"/>
</dbReference>
<dbReference type="CDD" id="cd00038">
    <property type="entry name" value="CAP_ED"/>
    <property type="match status" value="1"/>
</dbReference>
<name>A0ABT2EKJ0_9BACT</name>
<dbReference type="InterPro" id="IPR014710">
    <property type="entry name" value="RmlC-like_jellyroll"/>
</dbReference>
<dbReference type="InterPro" id="IPR036390">
    <property type="entry name" value="WH_DNA-bd_sf"/>
</dbReference>
<organism evidence="6 7">
    <name type="scientific">Candidatus Fervidibacter sacchari</name>
    <dbReference type="NCBI Taxonomy" id="1448929"/>
    <lineage>
        <taxon>Bacteria</taxon>
        <taxon>Candidatus Fervidibacterota</taxon>
        <taxon>Candidatus Fervidibacter</taxon>
    </lineage>
</organism>
<dbReference type="SUPFAM" id="SSF46785">
    <property type="entry name" value="Winged helix' DNA-binding domain"/>
    <property type="match status" value="1"/>
</dbReference>
<dbReference type="SMART" id="SM00419">
    <property type="entry name" value="HTH_CRP"/>
    <property type="match status" value="1"/>
</dbReference>
<dbReference type="PANTHER" id="PTHR24567:SF26">
    <property type="entry name" value="REGULATORY PROTEIN YEIL"/>
    <property type="match status" value="1"/>
</dbReference>
<dbReference type="EMBL" id="JANUCP010000002">
    <property type="protein sequence ID" value="MCS3918468.1"/>
    <property type="molecule type" value="Genomic_DNA"/>
</dbReference>
<dbReference type="InterPro" id="IPR036388">
    <property type="entry name" value="WH-like_DNA-bd_sf"/>
</dbReference>
<proteinExistence type="predicted"/>
<dbReference type="SUPFAM" id="SSF51206">
    <property type="entry name" value="cAMP-binding domain-like"/>
    <property type="match status" value="1"/>
</dbReference>
<dbReference type="Pfam" id="PF00027">
    <property type="entry name" value="cNMP_binding"/>
    <property type="match status" value="1"/>
</dbReference>
<evidence type="ECO:0000259" key="4">
    <source>
        <dbReference type="PROSITE" id="PS50042"/>
    </source>
</evidence>
<dbReference type="InterPro" id="IPR012318">
    <property type="entry name" value="HTH_CRP"/>
</dbReference>
<keyword evidence="2" id="KW-0238">DNA-binding</keyword>
<reference evidence="6 7" key="1">
    <citation type="submission" date="2022-08" db="EMBL/GenBank/DDBJ databases">
        <title>Bacterial and archaeal communities from various locations to study Microbial Dark Matter (Phase II).</title>
        <authorList>
            <person name="Stepanauskas R."/>
        </authorList>
    </citation>
    <scope>NUCLEOTIDE SEQUENCE [LARGE SCALE GENOMIC DNA]</scope>
    <source>
        <strain evidence="6 7">PD1</strain>
    </source>
</reference>
<dbReference type="PROSITE" id="PS00889">
    <property type="entry name" value="CNMP_BINDING_2"/>
    <property type="match status" value="1"/>
</dbReference>
<evidence type="ECO:0000313" key="7">
    <source>
        <dbReference type="Proteomes" id="UP001204798"/>
    </source>
</evidence>
<dbReference type="PROSITE" id="PS50042">
    <property type="entry name" value="CNMP_BINDING_3"/>
    <property type="match status" value="1"/>
</dbReference>
<evidence type="ECO:0000256" key="3">
    <source>
        <dbReference type="ARBA" id="ARBA00023163"/>
    </source>
</evidence>
<dbReference type="InterPro" id="IPR018490">
    <property type="entry name" value="cNMP-bd_dom_sf"/>
</dbReference>
<evidence type="ECO:0000259" key="5">
    <source>
        <dbReference type="PROSITE" id="PS51063"/>
    </source>
</evidence>
<gene>
    <name evidence="6" type="ORF">M2350_000868</name>
</gene>
<sequence length="230" mass="25891">MNGSAVATLQHVPLFHNMPSQFLRHIAQVAICKRFRAGDVLCSKGEAGSTLFVLLRGQAMVVGVDDEGREVLLNLMKPGDFFGELSLIDGRPRSADVVALTDGEVLLVRRSDFMALIERMPHLVWQIMQAMAKRVRETDELVMRMAWLNAQERVAWALLEFADAKGKLPSWLNVNVLAKRCGLARETASRIVSQWQKEGILQRTREGFVLLKPHKLQAILKSKNCGDEWM</sequence>
<evidence type="ECO:0000256" key="1">
    <source>
        <dbReference type="ARBA" id="ARBA00023015"/>
    </source>
</evidence>
<keyword evidence="3" id="KW-0804">Transcription</keyword>
<evidence type="ECO:0000313" key="6">
    <source>
        <dbReference type="EMBL" id="MCS3918468.1"/>
    </source>
</evidence>
<dbReference type="PROSITE" id="PS51063">
    <property type="entry name" value="HTH_CRP_2"/>
    <property type="match status" value="1"/>
</dbReference>
<dbReference type="Gene3D" id="2.60.120.10">
    <property type="entry name" value="Jelly Rolls"/>
    <property type="match status" value="1"/>
</dbReference>